<dbReference type="OrthoDB" id="7202371at2759"/>
<evidence type="ECO:0000256" key="6">
    <source>
        <dbReference type="ARBA" id="ARBA00022723"/>
    </source>
</evidence>
<proteinExistence type="inferred from homology"/>
<dbReference type="EC" id="3.5.4.4" evidence="4"/>
<protein>
    <recommendedName>
        <fullName evidence="4">adenosine deaminase</fullName>
        <ecNumber evidence="4">3.5.4.4</ecNumber>
    </recommendedName>
</protein>
<name>A0A5N7BDX0_9EURO</name>
<evidence type="ECO:0000256" key="5">
    <source>
        <dbReference type="ARBA" id="ARBA00022525"/>
    </source>
</evidence>
<gene>
    <name evidence="11" type="ORF">BDV26DRAFT_258323</name>
</gene>
<keyword evidence="5" id="KW-0964">Secreted</keyword>
<evidence type="ECO:0000256" key="1">
    <source>
        <dbReference type="ARBA" id="ARBA00001947"/>
    </source>
</evidence>
<dbReference type="InterPro" id="IPR032466">
    <property type="entry name" value="Metal_Hydrolase"/>
</dbReference>
<keyword evidence="7" id="KW-0732">Signal</keyword>
<evidence type="ECO:0000256" key="7">
    <source>
        <dbReference type="ARBA" id="ARBA00022729"/>
    </source>
</evidence>
<keyword evidence="8" id="KW-0378">Hydrolase</keyword>
<dbReference type="GO" id="GO:0006154">
    <property type="term" value="P:adenosine catabolic process"/>
    <property type="evidence" value="ECO:0007669"/>
    <property type="project" value="TreeGrafter"/>
</dbReference>
<dbReference type="GO" id="GO:0004000">
    <property type="term" value="F:adenosine deaminase activity"/>
    <property type="evidence" value="ECO:0007669"/>
    <property type="project" value="TreeGrafter"/>
</dbReference>
<dbReference type="PANTHER" id="PTHR11409:SF39">
    <property type="entry name" value="ADENOSINE DEAMINASE 2"/>
    <property type="match status" value="1"/>
</dbReference>
<keyword evidence="6" id="KW-0479">Metal-binding</keyword>
<accession>A0A5N7BDX0</accession>
<evidence type="ECO:0000256" key="3">
    <source>
        <dbReference type="ARBA" id="ARBA00006083"/>
    </source>
</evidence>
<evidence type="ECO:0000313" key="12">
    <source>
        <dbReference type="Proteomes" id="UP000326198"/>
    </source>
</evidence>
<dbReference type="EMBL" id="ML736187">
    <property type="protein sequence ID" value="KAE8379968.1"/>
    <property type="molecule type" value="Genomic_DNA"/>
</dbReference>
<dbReference type="GO" id="GO:0046103">
    <property type="term" value="P:inosine biosynthetic process"/>
    <property type="evidence" value="ECO:0007669"/>
    <property type="project" value="TreeGrafter"/>
</dbReference>
<evidence type="ECO:0000313" key="11">
    <source>
        <dbReference type="EMBL" id="KAE8379968.1"/>
    </source>
</evidence>
<dbReference type="AlphaFoldDB" id="A0A5N7BDX0"/>
<organism evidence="11 12">
    <name type="scientific">Aspergillus bertholletiae</name>
    <dbReference type="NCBI Taxonomy" id="1226010"/>
    <lineage>
        <taxon>Eukaryota</taxon>
        <taxon>Fungi</taxon>
        <taxon>Dikarya</taxon>
        <taxon>Ascomycota</taxon>
        <taxon>Pezizomycotina</taxon>
        <taxon>Eurotiomycetes</taxon>
        <taxon>Eurotiomycetidae</taxon>
        <taxon>Eurotiales</taxon>
        <taxon>Aspergillaceae</taxon>
        <taxon>Aspergillus</taxon>
        <taxon>Aspergillus subgen. Circumdati</taxon>
    </lineage>
</organism>
<dbReference type="FunFam" id="3.20.20.140:FF:000017">
    <property type="entry name" value="Adenosine deaminase 2"/>
    <property type="match status" value="1"/>
</dbReference>
<dbReference type="InterPro" id="IPR006330">
    <property type="entry name" value="Ado/ade_deaminase"/>
</dbReference>
<dbReference type="Proteomes" id="UP000326198">
    <property type="component" value="Unassembled WGS sequence"/>
</dbReference>
<evidence type="ECO:0000256" key="8">
    <source>
        <dbReference type="ARBA" id="ARBA00022801"/>
    </source>
</evidence>
<sequence length="570" mass="64943">MSSSDIDWELEEGIPQVDDPFIQQYLKGRTSLVLEEQKQRYDTNLRKTLSPVAAKAYKIVSTIRARDLTNLGLNERDPRQLNSAARMGRLSYLDRNEVQKTELWKILQKMPKGSLLHAHMETMFDIDFVIEEAFRTAGIHIYAPKPLATQRDHEEGIFYFRYSPPLLNLQNEPTLWDPGYKPSSLISLQKAASSFPNGGEAGFRDWLKKRCIFASDLSYDAHGPDDMSNAYRALSSVVNSLLSYEPIFRSCLRWLFSQLVADGISYVELRNSFTFPYRRDGSATPEEDYSAWCSAFQEELQRFRSTEEGKALYGARIIWTASRTLSNRELSGSMIDCILAKQDFPEVICGFDVTGQGDDARSLVDLVPILFWFRKQCAEEGVDIPFFFHVGENLGDGKQTEHDLFDAVLLGTRRLGPGESLYKHPLLLELIKEKKILVECCPIAKDITRRTDFTQLNPLSVLLSRGVPVSLSGYPADLSEHGLNRLTFEFWQALQGPDDLELPGLAMMVENSIRWSCYVDQPAVEWLSDIREGILGEGIKATRLRDWYASFEKFCEWIAQEFAEADTSSF</sequence>
<dbReference type="Gene3D" id="3.20.20.140">
    <property type="entry name" value="Metal-dependent hydrolases"/>
    <property type="match status" value="1"/>
</dbReference>
<feature type="domain" description="Adenosine deaminase" evidence="10">
    <location>
        <begin position="234"/>
        <end position="472"/>
    </location>
</feature>
<dbReference type="SUPFAM" id="SSF51556">
    <property type="entry name" value="Metallo-dependent hydrolases"/>
    <property type="match status" value="1"/>
</dbReference>
<comment type="cofactor">
    <cofactor evidence="1">
        <name>Zn(2+)</name>
        <dbReference type="ChEBI" id="CHEBI:29105"/>
    </cofactor>
</comment>
<evidence type="ECO:0000259" key="10">
    <source>
        <dbReference type="Pfam" id="PF00962"/>
    </source>
</evidence>
<comment type="subcellular location">
    <subcellularLocation>
        <location evidence="2">Secreted</location>
    </subcellularLocation>
</comment>
<evidence type="ECO:0000256" key="2">
    <source>
        <dbReference type="ARBA" id="ARBA00004613"/>
    </source>
</evidence>
<evidence type="ECO:0000256" key="9">
    <source>
        <dbReference type="ARBA" id="ARBA00047764"/>
    </source>
</evidence>
<dbReference type="Pfam" id="PF00962">
    <property type="entry name" value="A_deaminase"/>
    <property type="match status" value="1"/>
</dbReference>
<evidence type="ECO:0000256" key="4">
    <source>
        <dbReference type="ARBA" id="ARBA00012784"/>
    </source>
</evidence>
<dbReference type="GO" id="GO:0005576">
    <property type="term" value="C:extracellular region"/>
    <property type="evidence" value="ECO:0007669"/>
    <property type="project" value="UniProtKB-SubCell"/>
</dbReference>
<reference evidence="11 12" key="1">
    <citation type="submission" date="2019-04" db="EMBL/GenBank/DDBJ databases">
        <title>Friends and foes A comparative genomics studyof 23 Aspergillus species from section Flavi.</title>
        <authorList>
            <consortium name="DOE Joint Genome Institute"/>
            <person name="Kjaerbolling I."/>
            <person name="Vesth T."/>
            <person name="Frisvad J.C."/>
            <person name="Nybo J.L."/>
            <person name="Theobald S."/>
            <person name="Kildgaard S."/>
            <person name="Isbrandt T."/>
            <person name="Kuo A."/>
            <person name="Sato A."/>
            <person name="Lyhne E.K."/>
            <person name="Kogle M.E."/>
            <person name="Wiebenga A."/>
            <person name="Kun R.S."/>
            <person name="Lubbers R.J."/>
            <person name="Makela M.R."/>
            <person name="Barry K."/>
            <person name="Chovatia M."/>
            <person name="Clum A."/>
            <person name="Daum C."/>
            <person name="Haridas S."/>
            <person name="He G."/>
            <person name="LaButti K."/>
            <person name="Lipzen A."/>
            <person name="Mondo S."/>
            <person name="Riley R."/>
            <person name="Salamov A."/>
            <person name="Simmons B.A."/>
            <person name="Magnuson J.K."/>
            <person name="Henrissat B."/>
            <person name="Mortensen U.H."/>
            <person name="Larsen T.O."/>
            <person name="Devries R.P."/>
            <person name="Grigoriev I.V."/>
            <person name="Machida M."/>
            <person name="Baker S.E."/>
            <person name="Andersen M.R."/>
        </authorList>
    </citation>
    <scope>NUCLEOTIDE SEQUENCE [LARGE SCALE GENOMIC DNA]</scope>
    <source>
        <strain evidence="11 12">IBT 29228</strain>
    </source>
</reference>
<dbReference type="PANTHER" id="PTHR11409">
    <property type="entry name" value="ADENOSINE DEAMINASE"/>
    <property type="match status" value="1"/>
</dbReference>
<dbReference type="InterPro" id="IPR001365">
    <property type="entry name" value="A_deaminase_dom"/>
</dbReference>
<comment type="similarity">
    <text evidence="3">Belongs to the metallo-dependent hydrolases superfamily. Adenosine and AMP deaminases family. ADGF subfamily.</text>
</comment>
<comment type="catalytic activity">
    <reaction evidence="9">
        <text>adenosine + H2O + H(+) = inosine + NH4(+)</text>
        <dbReference type="Rhea" id="RHEA:24408"/>
        <dbReference type="ChEBI" id="CHEBI:15377"/>
        <dbReference type="ChEBI" id="CHEBI:15378"/>
        <dbReference type="ChEBI" id="CHEBI:16335"/>
        <dbReference type="ChEBI" id="CHEBI:17596"/>
        <dbReference type="ChEBI" id="CHEBI:28938"/>
        <dbReference type="EC" id="3.5.4.4"/>
    </reaction>
</comment>
<dbReference type="GO" id="GO:0046872">
    <property type="term" value="F:metal ion binding"/>
    <property type="evidence" value="ECO:0007669"/>
    <property type="project" value="UniProtKB-KW"/>
</dbReference>
<keyword evidence="12" id="KW-1185">Reference proteome</keyword>